<feature type="region of interest" description="Disordered" evidence="1">
    <location>
        <begin position="1"/>
        <end position="171"/>
    </location>
</feature>
<reference evidence="2" key="2">
    <citation type="submission" date="2025-09" db="UniProtKB">
        <authorList>
            <consortium name="Ensembl"/>
        </authorList>
    </citation>
    <scope>IDENTIFICATION</scope>
</reference>
<feature type="compositionally biased region" description="Basic and acidic residues" evidence="1">
    <location>
        <begin position="18"/>
        <end position="35"/>
    </location>
</feature>
<dbReference type="AlphaFoldDB" id="A0A8C7C1M4"/>
<dbReference type="InterPro" id="IPR002017">
    <property type="entry name" value="Spectrin_repeat"/>
</dbReference>
<organism evidence="2 3">
    <name type="scientific">Oncorhynchus kisutch</name>
    <name type="common">Coho salmon</name>
    <name type="synonym">Salmo kisutch</name>
    <dbReference type="NCBI Taxonomy" id="8019"/>
    <lineage>
        <taxon>Eukaryota</taxon>
        <taxon>Metazoa</taxon>
        <taxon>Chordata</taxon>
        <taxon>Craniata</taxon>
        <taxon>Vertebrata</taxon>
        <taxon>Euteleostomi</taxon>
        <taxon>Actinopterygii</taxon>
        <taxon>Neopterygii</taxon>
        <taxon>Teleostei</taxon>
        <taxon>Protacanthopterygii</taxon>
        <taxon>Salmoniformes</taxon>
        <taxon>Salmonidae</taxon>
        <taxon>Salmoninae</taxon>
        <taxon>Oncorhynchus</taxon>
    </lineage>
</organism>
<proteinExistence type="predicted"/>
<dbReference type="Pfam" id="PF00435">
    <property type="entry name" value="Spectrin"/>
    <property type="match status" value="1"/>
</dbReference>
<reference evidence="2" key="1">
    <citation type="submission" date="2025-08" db="UniProtKB">
        <authorList>
            <consortium name="Ensembl"/>
        </authorList>
    </citation>
    <scope>IDENTIFICATION</scope>
</reference>
<evidence type="ECO:0008006" key="4">
    <source>
        <dbReference type="Google" id="ProtNLM"/>
    </source>
</evidence>
<feature type="compositionally biased region" description="Basic and acidic residues" evidence="1">
    <location>
        <begin position="145"/>
        <end position="167"/>
    </location>
</feature>
<feature type="compositionally biased region" description="Polar residues" evidence="1">
    <location>
        <begin position="111"/>
        <end position="120"/>
    </location>
</feature>
<dbReference type="Ensembl" id="ENSOKIT00005000206.1">
    <property type="protein sequence ID" value="ENSOKIP00005000191.1"/>
    <property type="gene ID" value="ENSOKIG00005000149.1"/>
</dbReference>
<evidence type="ECO:0000256" key="1">
    <source>
        <dbReference type="SAM" id="MobiDB-lite"/>
    </source>
</evidence>
<dbReference type="Gene3D" id="1.20.58.60">
    <property type="match status" value="1"/>
</dbReference>
<evidence type="ECO:0000313" key="3">
    <source>
        <dbReference type="Proteomes" id="UP000694557"/>
    </source>
</evidence>
<dbReference type="SUPFAM" id="SSF46966">
    <property type="entry name" value="Spectrin repeat"/>
    <property type="match status" value="1"/>
</dbReference>
<sequence length="363" mass="40969">MGNLISRPSCLGQKSKQVRSDEDFLKECYQRRREWQAPPLTHHGETRREEVVREREEEEEEERVTDRTKEDEVEDEVSHSNTPPSDKPLRTNPSPAPTVTTTSTQGTPSPIKTSRNSTLTRKAVVQEIPYGRSPLAQPGSVPGSAERRASLQRKDSREGSQRRDSREGSPWSWKTLASREVTEVTEVTETVVTEIVEVTEYPSGEKGGDPIVTRTVRVLTGAAEELAELQSDGHSSSDQDSSLDRWRGTRSVLTLRDDFADSETFHQSLEALLTWVCEIEELTANQKPPSSEVKVVKAQLQEQKLLQRLLEDRRHSMETMMLEGPHMAEAFPGEEGEQARVQLSTLRHKWEALLVDAVNRSAH</sequence>
<dbReference type="Proteomes" id="UP000694557">
    <property type="component" value="Unassembled WGS sequence"/>
</dbReference>
<evidence type="ECO:0000313" key="2">
    <source>
        <dbReference type="Ensembl" id="ENSOKIP00005000191.1"/>
    </source>
</evidence>
<accession>A0A8C7C1M4</accession>
<dbReference type="GeneTree" id="ENSGT00940000161549"/>
<name>A0A8C7C1M4_ONCKI</name>
<feature type="compositionally biased region" description="Low complexity" evidence="1">
    <location>
        <begin position="91"/>
        <end position="110"/>
    </location>
</feature>
<keyword evidence="3" id="KW-1185">Reference proteome</keyword>
<protein>
    <recommendedName>
        <fullName evidence="4">Dystrophin-like</fullName>
    </recommendedName>
</protein>
<feature type="compositionally biased region" description="Basic and acidic residues" evidence="1">
    <location>
        <begin position="42"/>
        <end position="55"/>
    </location>
</feature>